<proteinExistence type="predicted"/>
<feature type="transmembrane region" description="Helical" evidence="2">
    <location>
        <begin position="89"/>
        <end position="106"/>
    </location>
</feature>
<dbReference type="STRING" id="1157962.A0A250WYQ8"/>
<keyword evidence="2" id="KW-1133">Transmembrane helix</keyword>
<dbReference type="Proteomes" id="UP000232323">
    <property type="component" value="Unassembled WGS sequence"/>
</dbReference>
<keyword evidence="4" id="KW-1185">Reference proteome</keyword>
<evidence type="ECO:0000313" key="3">
    <source>
        <dbReference type="EMBL" id="GAX75829.1"/>
    </source>
</evidence>
<gene>
    <name evidence="3" type="ORF">CEUSTIGMA_g3272.t1</name>
</gene>
<feature type="transmembrane region" description="Helical" evidence="2">
    <location>
        <begin position="49"/>
        <end position="69"/>
    </location>
</feature>
<evidence type="ECO:0000256" key="1">
    <source>
        <dbReference type="SAM" id="MobiDB-lite"/>
    </source>
</evidence>
<sequence>MRLAVRLMTSSKAGNGDAGQQNTSPNAGQQLSHDSNIQGSRSLRILNRVAITLAIAGIILLALGASGKYPNSIDLQKLLGTYTISNVKYGLYTLAGLLGILGGLLGNRVLQSGDPASLVLHIVAIIMLSAIVALVSVALTCWEIAIVAHEPQTWFSWLIVALTIIQRLVYTAACLGSCKIFLEYSSQAKDHVAEFKPAIVV</sequence>
<feature type="transmembrane region" description="Helical" evidence="2">
    <location>
        <begin position="118"/>
        <end position="148"/>
    </location>
</feature>
<reference evidence="3 4" key="1">
    <citation type="submission" date="2017-08" db="EMBL/GenBank/DDBJ databases">
        <title>Acidophilic green algal genome provides insights into adaptation to an acidic environment.</title>
        <authorList>
            <person name="Hirooka S."/>
            <person name="Hirose Y."/>
            <person name="Kanesaki Y."/>
            <person name="Higuchi S."/>
            <person name="Fujiwara T."/>
            <person name="Onuma R."/>
            <person name="Era A."/>
            <person name="Ohbayashi R."/>
            <person name="Uzuka A."/>
            <person name="Nozaki H."/>
            <person name="Yoshikawa H."/>
            <person name="Miyagishima S.Y."/>
        </authorList>
    </citation>
    <scope>NUCLEOTIDE SEQUENCE [LARGE SCALE GENOMIC DNA]</scope>
    <source>
        <strain evidence="3 4">NIES-2499</strain>
    </source>
</reference>
<organism evidence="3 4">
    <name type="scientific">Chlamydomonas eustigma</name>
    <dbReference type="NCBI Taxonomy" id="1157962"/>
    <lineage>
        <taxon>Eukaryota</taxon>
        <taxon>Viridiplantae</taxon>
        <taxon>Chlorophyta</taxon>
        <taxon>core chlorophytes</taxon>
        <taxon>Chlorophyceae</taxon>
        <taxon>CS clade</taxon>
        <taxon>Chlamydomonadales</taxon>
        <taxon>Chlamydomonadaceae</taxon>
        <taxon>Chlamydomonas</taxon>
    </lineage>
</organism>
<protein>
    <submittedName>
        <fullName evidence="3">Uncharacterized protein</fullName>
    </submittedName>
</protein>
<accession>A0A250WYQ8</accession>
<feature type="region of interest" description="Disordered" evidence="1">
    <location>
        <begin position="8"/>
        <end position="34"/>
    </location>
</feature>
<dbReference type="EMBL" id="BEGY01000014">
    <property type="protein sequence ID" value="GAX75829.1"/>
    <property type="molecule type" value="Genomic_DNA"/>
</dbReference>
<comment type="caution">
    <text evidence="3">The sequence shown here is derived from an EMBL/GenBank/DDBJ whole genome shotgun (WGS) entry which is preliminary data.</text>
</comment>
<evidence type="ECO:0000313" key="4">
    <source>
        <dbReference type="Proteomes" id="UP000232323"/>
    </source>
</evidence>
<evidence type="ECO:0000256" key="2">
    <source>
        <dbReference type="SAM" id="Phobius"/>
    </source>
</evidence>
<keyword evidence="2" id="KW-0812">Transmembrane</keyword>
<feature type="transmembrane region" description="Helical" evidence="2">
    <location>
        <begin position="154"/>
        <end position="182"/>
    </location>
</feature>
<name>A0A250WYQ8_9CHLO</name>
<dbReference type="AlphaFoldDB" id="A0A250WYQ8"/>
<keyword evidence="2" id="KW-0472">Membrane</keyword>